<evidence type="ECO:0000313" key="2">
    <source>
        <dbReference type="EMBL" id="EEP68235.1"/>
    </source>
</evidence>
<organism evidence="2 3">
    <name type="scientific">Kingella oralis ATCC 51147</name>
    <dbReference type="NCBI Taxonomy" id="629741"/>
    <lineage>
        <taxon>Bacteria</taxon>
        <taxon>Pseudomonadati</taxon>
        <taxon>Pseudomonadota</taxon>
        <taxon>Betaproteobacteria</taxon>
        <taxon>Neisseriales</taxon>
        <taxon>Neisseriaceae</taxon>
        <taxon>Kingella</taxon>
    </lineage>
</organism>
<evidence type="ECO:0000256" key="1">
    <source>
        <dbReference type="SAM" id="MobiDB-lite"/>
    </source>
</evidence>
<accession>C4GKB3</accession>
<keyword evidence="3" id="KW-1185">Reference proteome</keyword>
<comment type="caution">
    <text evidence="2">The sequence shown here is derived from an EMBL/GenBank/DDBJ whole genome shotgun (WGS) entry which is preliminary data.</text>
</comment>
<protein>
    <submittedName>
        <fullName evidence="2">Uncharacterized protein</fullName>
    </submittedName>
</protein>
<gene>
    <name evidence="2" type="ORF">GCWU000324_02487</name>
</gene>
<evidence type="ECO:0000313" key="3">
    <source>
        <dbReference type="Proteomes" id="UP000003009"/>
    </source>
</evidence>
<proteinExistence type="predicted"/>
<dbReference type="Proteomes" id="UP000003009">
    <property type="component" value="Unassembled WGS sequence"/>
</dbReference>
<dbReference type="STRING" id="629741.GCWU000324_02487"/>
<dbReference type="AlphaFoldDB" id="C4GKB3"/>
<sequence>MLKHIRQCQPLSRGRQPPSGGCVLKQILFQSFHFGISQPPSGGCVLKPM</sequence>
<dbReference type="EMBL" id="ACJW02000003">
    <property type="protein sequence ID" value="EEP68235.1"/>
    <property type="molecule type" value="Genomic_DNA"/>
</dbReference>
<name>C4GKB3_9NEIS</name>
<reference evidence="2" key="1">
    <citation type="submission" date="2009-04" db="EMBL/GenBank/DDBJ databases">
        <authorList>
            <person name="Weinstock G."/>
            <person name="Sodergren E."/>
            <person name="Clifton S."/>
            <person name="Fulton L."/>
            <person name="Fulton B."/>
            <person name="Courtney L."/>
            <person name="Fronick C."/>
            <person name="Harrison M."/>
            <person name="Strong C."/>
            <person name="Farmer C."/>
            <person name="Delahaunty K."/>
            <person name="Markovic C."/>
            <person name="Hall O."/>
            <person name="Minx P."/>
            <person name="Tomlinson C."/>
            <person name="Mitreva M."/>
            <person name="Nelson J."/>
            <person name="Hou S."/>
            <person name="Wollam A."/>
            <person name="Pepin K.H."/>
            <person name="Johnson M."/>
            <person name="Bhonagiri V."/>
            <person name="Nash W.E."/>
            <person name="Warren W."/>
            <person name="Chinwalla A."/>
            <person name="Mardis E.R."/>
            <person name="Wilson R.K."/>
        </authorList>
    </citation>
    <scope>NUCLEOTIDE SEQUENCE [LARGE SCALE GENOMIC DNA]</scope>
    <source>
        <strain evidence="2">ATCC 51147</strain>
    </source>
</reference>
<feature type="region of interest" description="Disordered" evidence="1">
    <location>
        <begin position="1"/>
        <end position="20"/>
    </location>
</feature>
<dbReference type="HOGENOM" id="CLU_3136675_0_0_4"/>